<keyword evidence="3" id="KW-1185">Reference proteome</keyword>
<feature type="transmembrane region" description="Helical" evidence="1">
    <location>
        <begin position="7"/>
        <end position="27"/>
    </location>
</feature>
<proteinExistence type="predicted"/>
<reference evidence="2" key="1">
    <citation type="submission" date="2022-11" db="EMBL/GenBank/DDBJ databases">
        <authorList>
            <person name="Mo P."/>
        </authorList>
    </citation>
    <scope>NUCLEOTIDE SEQUENCE</scope>
    <source>
        <strain evidence="2">HUAS 11-8</strain>
    </source>
</reference>
<gene>
    <name evidence="2" type="ORF">ORV05_23490</name>
</gene>
<sequence>MRLGSVAGYAAAVIGALYAALSLYWGAGGTYWLDTVGGAVRDLAGRGGTSAVTVGLGAAALKLAASAVAFVLARTGGRLRWLLILAALIGFVLIVYGGVLVAVGALVLTGAMDPGTAIDRTALTWHVAVWDLWFLVWGVLFALATIAFRRRSPVVGSRV</sequence>
<keyword evidence="1" id="KW-1133">Transmembrane helix</keyword>
<dbReference type="EMBL" id="CP113836">
    <property type="protein sequence ID" value="WAL63943.1"/>
    <property type="molecule type" value="Genomic_DNA"/>
</dbReference>
<evidence type="ECO:0000256" key="1">
    <source>
        <dbReference type="SAM" id="Phobius"/>
    </source>
</evidence>
<evidence type="ECO:0000313" key="2">
    <source>
        <dbReference type="EMBL" id="WAL63943.1"/>
    </source>
</evidence>
<keyword evidence="1" id="KW-0812">Transmembrane</keyword>
<organism evidence="2 3">
    <name type="scientific">Amycolatopsis cynarae</name>
    <dbReference type="NCBI Taxonomy" id="2995223"/>
    <lineage>
        <taxon>Bacteria</taxon>
        <taxon>Bacillati</taxon>
        <taxon>Actinomycetota</taxon>
        <taxon>Actinomycetes</taxon>
        <taxon>Pseudonocardiales</taxon>
        <taxon>Pseudonocardiaceae</taxon>
        <taxon>Amycolatopsis</taxon>
    </lineage>
</organism>
<dbReference type="Pfam" id="PF13160">
    <property type="entry name" value="DUF3995"/>
    <property type="match status" value="1"/>
</dbReference>
<dbReference type="RefSeq" id="WP_268754188.1">
    <property type="nucleotide sequence ID" value="NZ_CP113836.1"/>
</dbReference>
<dbReference type="InterPro" id="IPR025058">
    <property type="entry name" value="DUF3995"/>
</dbReference>
<protein>
    <submittedName>
        <fullName evidence="2">DUF3995 domain-containing protein</fullName>
    </submittedName>
</protein>
<dbReference type="Proteomes" id="UP001163203">
    <property type="component" value="Chromosome"/>
</dbReference>
<feature type="transmembrane region" description="Helical" evidence="1">
    <location>
        <begin position="127"/>
        <end position="148"/>
    </location>
</feature>
<feature type="transmembrane region" description="Helical" evidence="1">
    <location>
        <begin position="47"/>
        <end position="72"/>
    </location>
</feature>
<feature type="transmembrane region" description="Helical" evidence="1">
    <location>
        <begin position="81"/>
        <end position="107"/>
    </location>
</feature>
<keyword evidence="1" id="KW-0472">Membrane</keyword>
<evidence type="ECO:0000313" key="3">
    <source>
        <dbReference type="Proteomes" id="UP001163203"/>
    </source>
</evidence>
<accession>A0ABY7AY43</accession>
<name>A0ABY7AY43_9PSEU</name>